<dbReference type="Pfam" id="PF00072">
    <property type="entry name" value="Response_reg"/>
    <property type="match status" value="1"/>
</dbReference>
<dbReference type="InterPro" id="IPR039420">
    <property type="entry name" value="WalR-like"/>
</dbReference>
<dbReference type="PANTHER" id="PTHR43214:SF24">
    <property type="entry name" value="TRANSCRIPTIONAL REGULATORY PROTEIN NARL-RELATED"/>
    <property type="match status" value="1"/>
</dbReference>
<gene>
    <name evidence="8" type="ORF">R7226_28845</name>
</gene>
<keyword evidence="9" id="KW-1185">Reference proteome</keyword>
<dbReference type="InterPro" id="IPR011006">
    <property type="entry name" value="CheY-like_superfamily"/>
</dbReference>
<dbReference type="RefSeq" id="WP_318600930.1">
    <property type="nucleotide sequence ID" value="NZ_JAWSTH010000139.1"/>
</dbReference>
<feature type="domain" description="Response regulatory" evidence="7">
    <location>
        <begin position="2"/>
        <end position="122"/>
    </location>
</feature>
<evidence type="ECO:0000313" key="9">
    <source>
        <dbReference type="Proteomes" id="UP001284601"/>
    </source>
</evidence>
<keyword evidence="2" id="KW-0805">Transcription regulation</keyword>
<protein>
    <submittedName>
        <fullName evidence="8">Response regulator transcription factor</fullName>
    </submittedName>
</protein>
<keyword evidence="4" id="KW-0804">Transcription</keyword>
<organism evidence="8 9">
    <name type="scientific">Conexibacter stalactiti</name>
    <dbReference type="NCBI Taxonomy" id="1940611"/>
    <lineage>
        <taxon>Bacteria</taxon>
        <taxon>Bacillati</taxon>
        <taxon>Actinomycetota</taxon>
        <taxon>Thermoleophilia</taxon>
        <taxon>Solirubrobacterales</taxon>
        <taxon>Conexibacteraceae</taxon>
        <taxon>Conexibacter</taxon>
    </lineage>
</organism>
<dbReference type="SUPFAM" id="SSF52172">
    <property type="entry name" value="CheY-like"/>
    <property type="match status" value="1"/>
</dbReference>
<evidence type="ECO:0000313" key="8">
    <source>
        <dbReference type="EMBL" id="MDW5598402.1"/>
    </source>
</evidence>
<sequence length="214" mass="23676">MRVVIGEDQALMRAGLALVLEQAGFEIVAVAGDAEDLVRKTAAHRPDLLVADIRMPPTHTDDGLRAALELRRRLPGLPVLVLSQYLQRDYAVELLESGEEGVGYLLKQRIADVERFVADLHRIVAGGSVLDREVVAAMVGRYRRGDPIGRLTDRQRAVLEQMAEGRSNAAIAEQLGVSEKAVVRHTSNIYDELGIDRTPEDHRRVLAVVRYLSL</sequence>
<dbReference type="Proteomes" id="UP001284601">
    <property type="component" value="Unassembled WGS sequence"/>
</dbReference>
<keyword evidence="1 5" id="KW-0597">Phosphoprotein</keyword>
<reference evidence="9" key="1">
    <citation type="submission" date="2023-07" db="EMBL/GenBank/DDBJ databases">
        <title>Conexibacter stalactiti sp. nov., isolated from stalactites in a lava cave and emended description of the genus Conexibacter.</title>
        <authorList>
            <person name="Lee S.D."/>
        </authorList>
    </citation>
    <scope>NUCLEOTIDE SEQUENCE [LARGE SCALE GENOMIC DNA]</scope>
    <source>
        <strain evidence="9">KCTC 39840</strain>
    </source>
</reference>
<dbReference type="SMART" id="SM00448">
    <property type="entry name" value="REC"/>
    <property type="match status" value="1"/>
</dbReference>
<dbReference type="SUPFAM" id="SSF46894">
    <property type="entry name" value="C-terminal effector domain of the bipartite response regulators"/>
    <property type="match status" value="1"/>
</dbReference>
<keyword evidence="3" id="KW-0238">DNA-binding</keyword>
<proteinExistence type="predicted"/>
<evidence type="ECO:0000256" key="3">
    <source>
        <dbReference type="ARBA" id="ARBA00023125"/>
    </source>
</evidence>
<dbReference type="InterPro" id="IPR001789">
    <property type="entry name" value="Sig_transdc_resp-reg_receiver"/>
</dbReference>
<evidence type="ECO:0000256" key="4">
    <source>
        <dbReference type="ARBA" id="ARBA00023163"/>
    </source>
</evidence>
<dbReference type="Pfam" id="PF00196">
    <property type="entry name" value="GerE"/>
    <property type="match status" value="1"/>
</dbReference>
<dbReference type="SMART" id="SM00421">
    <property type="entry name" value="HTH_LUXR"/>
    <property type="match status" value="1"/>
</dbReference>
<feature type="modified residue" description="4-aspartylphosphate" evidence="5">
    <location>
        <position position="52"/>
    </location>
</feature>
<name>A0ABU4I0C5_9ACTN</name>
<comment type="caution">
    <text evidence="8">The sequence shown here is derived from an EMBL/GenBank/DDBJ whole genome shotgun (WGS) entry which is preliminary data.</text>
</comment>
<accession>A0ABU4I0C5</accession>
<dbReference type="EMBL" id="JAWSTH010000139">
    <property type="protein sequence ID" value="MDW5598402.1"/>
    <property type="molecule type" value="Genomic_DNA"/>
</dbReference>
<dbReference type="CDD" id="cd17535">
    <property type="entry name" value="REC_NarL-like"/>
    <property type="match status" value="1"/>
</dbReference>
<dbReference type="PROSITE" id="PS50110">
    <property type="entry name" value="RESPONSE_REGULATORY"/>
    <property type="match status" value="1"/>
</dbReference>
<dbReference type="InterPro" id="IPR016032">
    <property type="entry name" value="Sig_transdc_resp-reg_C-effctor"/>
</dbReference>
<dbReference type="PROSITE" id="PS50043">
    <property type="entry name" value="HTH_LUXR_2"/>
    <property type="match status" value="1"/>
</dbReference>
<evidence type="ECO:0000256" key="1">
    <source>
        <dbReference type="ARBA" id="ARBA00022553"/>
    </source>
</evidence>
<evidence type="ECO:0000256" key="5">
    <source>
        <dbReference type="PROSITE-ProRule" id="PRU00169"/>
    </source>
</evidence>
<dbReference type="InterPro" id="IPR000792">
    <property type="entry name" value="Tscrpt_reg_LuxR_C"/>
</dbReference>
<dbReference type="CDD" id="cd06170">
    <property type="entry name" value="LuxR_C_like"/>
    <property type="match status" value="1"/>
</dbReference>
<dbReference type="PANTHER" id="PTHR43214">
    <property type="entry name" value="TWO-COMPONENT RESPONSE REGULATOR"/>
    <property type="match status" value="1"/>
</dbReference>
<dbReference type="Gene3D" id="3.40.50.2300">
    <property type="match status" value="1"/>
</dbReference>
<dbReference type="InterPro" id="IPR058245">
    <property type="entry name" value="NreC/VraR/RcsB-like_REC"/>
</dbReference>
<evidence type="ECO:0000256" key="2">
    <source>
        <dbReference type="ARBA" id="ARBA00023015"/>
    </source>
</evidence>
<dbReference type="PRINTS" id="PR00038">
    <property type="entry name" value="HTHLUXR"/>
</dbReference>
<feature type="domain" description="HTH luxR-type" evidence="6">
    <location>
        <begin position="144"/>
        <end position="214"/>
    </location>
</feature>
<evidence type="ECO:0000259" key="7">
    <source>
        <dbReference type="PROSITE" id="PS50110"/>
    </source>
</evidence>
<evidence type="ECO:0000259" key="6">
    <source>
        <dbReference type="PROSITE" id="PS50043"/>
    </source>
</evidence>